<proteinExistence type="predicted"/>
<evidence type="ECO:0000313" key="2">
    <source>
        <dbReference type="Proteomes" id="UP000657177"/>
    </source>
</evidence>
<dbReference type="EMBL" id="JAAKDE010000014">
    <property type="protein sequence ID" value="MBA2133405.1"/>
    <property type="molecule type" value="Genomic_DNA"/>
</dbReference>
<comment type="caution">
    <text evidence="1">The sequence shown here is derived from an EMBL/GenBank/DDBJ whole genome shotgun (WGS) entry which is preliminary data.</text>
</comment>
<evidence type="ECO:0000313" key="1">
    <source>
        <dbReference type="EMBL" id="MBA2133405.1"/>
    </source>
</evidence>
<dbReference type="RefSeq" id="WP_181339872.1">
    <property type="nucleotide sequence ID" value="NZ_JAAKDE010000014.1"/>
</dbReference>
<organism evidence="1 2">
    <name type="scientific">Capillibacterium thermochitinicola</name>
    <dbReference type="NCBI Taxonomy" id="2699427"/>
    <lineage>
        <taxon>Bacteria</taxon>
        <taxon>Bacillati</taxon>
        <taxon>Bacillota</taxon>
        <taxon>Capillibacterium</taxon>
    </lineage>
</organism>
<name>A0A8J6I0D0_9FIRM</name>
<gene>
    <name evidence="1" type="ORF">G5B42_07600</name>
</gene>
<dbReference type="AlphaFoldDB" id="A0A8J6I0D0"/>
<accession>A0A8J6I0D0</accession>
<dbReference type="Proteomes" id="UP000657177">
    <property type="component" value="Unassembled WGS sequence"/>
</dbReference>
<reference evidence="1" key="1">
    <citation type="submission" date="2020-06" db="EMBL/GenBank/DDBJ databases">
        <title>Novel chitinolytic bacterium.</title>
        <authorList>
            <person name="Ungkulpasvich U."/>
            <person name="Kosugi A."/>
            <person name="Uke A."/>
        </authorList>
    </citation>
    <scope>NUCLEOTIDE SEQUENCE</scope>
    <source>
        <strain evidence="1">UUS1-1</strain>
    </source>
</reference>
<protein>
    <submittedName>
        <fullName evidence="1">DUF4363 family protein</fullName>
    </submittedName>
</protein>
<sequence length="116" mass="13363">MTKVIPSVILAIFILFMNSGTFFKKYGLTEPVPFYFQRIEQMITRGEWQEAAANLNRLESAWRRAVRLLQFSEERDEINNFQHSLARLKGYVAAEETGGALAALYELEETWADLGK</sequence>
<keyword evidence="2" id="KW-1185">Reference proteome</keyword>
<dbReference type="Pfam" id="PF14276">
    <property type="entry name" value="DUF4363"/>
    <property type="match status" value="1"/>
</dbReference>
<dbReference type="InterPro" id="IPR025373">
    <property type="entry name" value="DUF4363"/>
</dbReference>